<gene>
    <name evidence="1" type="ORF">BpHYR1_041751</name>
</gene>
<dbReference type="EMBL" id="REGN01002527">
    <property type="protein sequence ID" value="RNA27584.1"/>
    <property type="molecule type" value="Genomic_DNA"/>
</dbReference>
<evidence type="ECO:0000313" key="1">
    <source>
        <dbReference type="EMBL" id="RNA27584.1"/>
    </source>
</evidence>
<dbReference type="Proteomes" id="UP000276133">
    <property type="component" value="Unassembled WGS sequence"/>
</dbReference>
<sequence length="90" mass="10608">MRQNRFIFANETKIEINTFPLYHFREKTSKPSCVGIREKSSIKLFTTDLKKYGYNYKLESYLHPYLETKFSQEELAANNDSKLGSNLCTQ</sequence>
<dbReference type="AlphaFoldDB" id="A0A3M7RVH9"/>
<name>A0A3M7RVH9_BRAPC</name>
<proteinExistence type="predicted"/>
<accession>A0A3M7RVH9</accession>
<protein>
    <submittedName>
        <fullName evidence="1">Uncharacterized protein</fullName>
    </submittedName>
</protein>
<keyword evidence="2" id="KW-1185">Reference proteome</keyword>
<organism evidence="1 2">
    <name type="scientific">Brachionus plicatilis</name>
    <name type="common">Marine rotifer</name>
    <name type="synonym">Brachionus muelleri</name>
    <dbReference type="NCBI Taxonomy" id="10195"/>
    <lineage>
        <taxon>Eukaryota</taxon>
        <taxon>Metazoa</taxon>
        <taxon>Spiralia</taxon>
        <taxon>Gnathifera</taxon>
        <taxon>Rotifera</taxon>
        <taxon>Eurotatoria</taxon>
        <taxon>Monogononta</taxon>
        <taxon>Pseudotrocha</taxon>
        <taxon>Ploima</taxon>
        <taxon>Brachionidae</taxon>
        <taxon>Brachionus</taxon>
    </lineage>
</organism>
<reference evidence="1 2" key="1">
    <citation type="journal article" date="2018" name="Sci. Rep.">
        <title>Genomic signatures of local adaptation to the degree of environmental predictability in rotifers.</title>
        <authorList>
            <person name="Franch-Gras L."/>
            <person name="Hahn C."/>
            <person name="Garcia-Roger E.M."/>
            <person name="Carmona M.J."/>
            <person name="Serra M."/>
            <person name="Gomez A."/>
        </authorList>
    </citation>
    <scope>NUCLEOTIDE SEQUENCE [LARGE SCALE GENOMIC DNA]</scope>
    <source>
        <strain evidence="1">HYR1</strain>
    </source>
</reference>
<evidence type="ECO:0000313" key="2">
    <source>
        <dbReference type="Proteomes" id="UP000276133"/>
    </source>
</evidence>
<comment type="caution">
    <text evidence="1">The sequence shown here is derived from an EMBL/GenBank/DDBJ whole genome shotgun (WGS) entry which is preliminary data.</text>
</comment>